<evidence type="ECO:0000313" key="2">
    <source>
        <dbReference type="EMBL" id="KAJ8317818.1"/>
    </source>
</evidence>
<protein>
    <submittedName>
        <fullName evidence="2">Uncharacterized protein</fullName>
    </submittedName>
</protein>
<evidence type="ECO:0000313" key="3">
    <source>
        <dbReference type="Proteomes" id="UP001217089"/>
    </source>
</evidence>
<name>A0ABQ9FQ30_TEGGR</name>
<keyword evidence="3" id="KW-1185">Reference proteome</keyword>
<evidence type="ECO:0000256" key="1">
    <source>
        <dbReference type="SAM" id="Coils"/>
    </source>
</evidence>
<comment type="caution">
    <text evidence="2">The sequence shown here is derived from an EMBL/GenBank/DDBJ whole genome shotgun (WGS) entry which is preliminary data.</text>
</comment>
<sequence>MVLSVQKLNLDDLMNRLKSLEEKMNEMNDRFSQLPTPEEFSQFVTWPGLEDALRGIRTDFEGLTQPQERVVIEMSSQTEPVRTKQFFSIEYSSVKSIKFVHIL</sequence>
<feature type="coiled-coil region" evidence="1">
    <location>
        <begin position="3"/>
        <end position="30"/>
    </location>
</feature>
<proteinExistence type="predicted"/>
<organism evidence="2 3">
    <name type="scientific">Tegillarca granosa</name>
    <name type="common">Malaysian cockle</name>
    <name type="synonym">Anadara granosa</name>
    <dbReference type="NCBI Taxonomy" id="220873"/>
    <lineage>
        <taxon>Eukaryota</taxon>
        <taxon>Metazoa</taxon>
        <taxon>Spiralia</taxon>
        <taxon>Lophotrochozoa</taxon>
        <taxon>Mollusca</taxon>
        <taxon>Bivalvia</taxon>
        <taxon>Autobranchia</taxon>
        <taxon>Pteriomorphia</taxon>
        <taxon>Arcoida</taxon>
        <taxon>Arcoidea</taxon>
        <taxon>Arcidae</taxon>
        <taxon>Tegillarca</taxon>
    </lineage>
</organism>
<dbReference type="EMBL" id="JARBDR010000222">
    <property type="protein sequence ID" value="KAJ8317818.1"/>
    <property type="molecule type" value="Genomic_DNA"/>
</dbReference>
<gene>
    <name evidence="2" type="ORF">KUTeg_004632</name>
</gene>
<dbReference type="Proteomes" id="UP001217089">
    <property type="component" value="Unassembled WGS sequence"/>
</dbReference>
<keyword evidence="1" id="KW-0175">Coiled coil</keyword>
<reference evidence="2 3" key="1">
    <citation type="submission" date="2022-12" db="EMBL/GenBank/DDBJ databases">
        <title>Chromosome-level genome of Tegillarca granosa.</title>
        <authorList>
            <person name="Kim J."/>
        </authorList>
    </citation>
    <scope>NUCLEOTIDE SEQUENCE [LARGE SCALE GENOMIC DNA]</scope>
    <source>
        <strain evidence="2">Teg-2019</strain>
        <tissue evidence="2">Adductor muscle</tissue>
    </source>
</reference>
<accession>A0ABQ9FQ30</accession>